<evidence type="ECO:0000259" key="1">
    <source>
        <dbReference type="PROSITE" id="PS51335"/>
    </source>
</evidence>
<organism evidence="2 3">
    <name type="scientific">Mesorhabditis belari</name>
    <dbReference type="NCBI Taxonomy" id="2138241"/>
    <lineage>
        <taxon>Eukaryota</taxon>
        <taxon>Metazoa</taxon>
        <taxon>Ecdysozoa</taxon>
        <taxon>Nematoda</taxon>
        <taxon>Chromadorea</taxon>
        <taxon>Rhabditida</taxon>
        <taxon>Rhabditina</taxon>
        <taxon>Rhabditomorpha</taxon>
        <taxon>Rhabditoidea</taxon>
        <taxon>Rhabditidae</taxon>
        <taxon>Mesorhabditinae</taxon>
        <taxon>Mesorhabditis</taxon>
    </lineage>
</organism>
<dbReference type="Pfam" id="PF04727">
    <property type="entry name" value="ELMO_CED12"/>
    <property type="match status" value="1"/>
</dbReference>
<dbReference type="PROSITE" id="PS51335">
    <property type="entry name" value="ELMO"/>
    <property type="match status" value="1"/>
</dbReference>
<reference evidence="3" key="1">
    <citation type="submission" date="2024-02" db="UniProtKB">
        <authorList>
            <consortium name="WormBaseParasite"/>
        </authorList>
    </citation>
    <scope>IDENTIFICATION</scope>
</reference>
<feature type="domain" description="ELMO" evidence="1">
    <location>
        <begin position="56"/>
        <end position="170"/>
    </location>
</feature>
<keyword evidence="2" id="KW-1185">Reference proteome</keyword>
<dbReference type="InterPro" id="IPR006816">
    <property type="entry name" value="ELMO_dom"/>
</dbReference>
<name>A0AAF3J1W4_9BILA</name>
<accession>A0AAF3J1W4</accession>
<protein>
    <recommendedName>
        <fullName evidence="1">ELMO domain-containing protein</fullName>
    </recommendedName>
</protein>
<dbReference type="Proteomes" id="UP000887575">
    <property type="component" value="Unassembled WGS sequence"/>
</dbReference>
<dbReference type="PANTHER" id="PTHR12771">
    <property type="entry name" value="ENGULFMENT AND CELL MOTILITY"/>
    <property type="match status" value="1"/>
</dbReference>
<proteinExistence type="predicted"/>
<evidence type="ECO:0000313" key="3">
    <source>
        <dbReference type="WBParaSite" id="MBELARI_LOCUS11044"/>
    </source>
</evidence>
<sequence>MVTEEMKAMAINQQNYFGARLIKSCVCRPGGVEALKSAALNDERLTLLALSLKKVIYEKIFRKCTRLMNDNVEVSCDRSGGHWETIGFQGADPSTDLRSAGMLGLLQLHSFVTRSISDEILDIILKLAQDKDQNFPFAVVGINFTALIIERLKNGTLNEWVLLKVQIERR</sequence>
<evidence type="ECO:0000313" key="2">
    <source>
        <dbReference type="Proteomes" id="UP000887575"/>
    </source>
</evidence>
<dbReference type="InterPro" id="IPR050868">
    <property type="entry name" value="ELMO_domain-containing"/>
</dbReference>
<dbReference type="PANTHER" id="PTHR12771:SF2">
    <property type="entry name" value="ELMO DOMAIN-CONTAINING PROTEIN 3"/>
    <property type="match status" value="1"/>
</dbReference>
<dbReference type="WBParaSite" id="MBELARI_LOCUS11044">
    <property type="protein sequence ID" value="MBELARI_LOCUS11044"/>
    <property type="gene ID" value="MBELARI_LOCUS11044"/>
</dbReference>
<dbReference type="AlphaFoldDB" id="A0AAF3J1W4"/>